<name>A0ABQ9G6V6_9NEOP</name>
<dbReference type="Pfam" id="PF21788">
    <property type="entry name" value="TNP-like_GBD"/>
    <property type="match status" value="1"/>
</dbReference>
<protein>
    <recommendedName>
        <fullName evidence="1">Transposable element P transposase-like GTP-binding insertion domain-containing protein</fullName>
    </recommendedName>
</protein>
<organism evidence="2 3">
    <name type="scientific">Dryococelus australis</name>
    <dbReference type="NCBI Taxonomy" id="614101"/>
    <lineage>
        <taxon>Eukaryota</taxon>
        <taxon>Metazoa</taxon>
        <taxon>Ecdysozoa</taxon>
        <taxon>Arthropoda</taxon>
        <taxon>Hexapoda</taxon>
        <taxon>Insecta</taxon>
        <taxon>Pterygota</taxon>
        <taxon>Neoptera</taxon>
        <taxon>Polyneoptera</taxon>
        <taxon>Phasmatodea</taxon>
        <taxon>Verophasmatodea</taxon>
        <taxon>Anareolatae</taxon>
        <taxon>Phasmatidae</taxon>
        <taxon>Eurycanthinae</taxon>
        <taxon>Dryococelus</taxon>
    </lineage>
</organism>
<feature type="domain" description="Transposable element P transposase-like GTP-binding insertion" evidence="1">
    <location>
        <begin position="8"/>
        <end position="101"/>
    </location>
</feature>
<comment type="caution">
    <text evidence="2">The sequence shown here is derived from an EMBL/GenBank/DDBJ whole genome shotgun (WGS) entry which is preliminary data.</text>
</comment>
<sequence length="125" mass="14166">MQNNLKYDLSFIEDVKKKIAQWKHVEQPTGLHVCPKLSEQHANKDKIRKMKVSTCAQVFSYSVSTVPGMPGVDTKATEAADLLLFFDELFDSLNGVSLYNISDKLYTSSLLVQKMCKCFENNEVL</sequence>
<dbReference type="EMBL" id="JARBHB010000015">
    <property type="protein sequence ID" value="KAJ8868177.1"/>
    <property type="molecule type" value="Genomic_DNA"/>
</dbReference>
<evidence type="ECO:0000259" key="1">
    <source>
        <dbReference type="Pfam" id="PF21788"/>
    </source>
</evidence>
<gene>
    <name evidence="2" type="ORF">PR048_031986</name>
</gene>
<accession>A0ABQ9G6V6</accession>
<keyword evidence="3" id="KW-1185">Reference proteome</keyword>
<evidence type="ECO:0000313" key="3">
    <source>
        <dbReference type="Proteomes" id="UP001159363"/>
    </source>
</evidence>
<dbReference type="InterPro" id="IPR048366">
    <property type="entry name" value="TNP-like_GBD"/>
</dbReference>
<reference evidence="2 3" key="1">
    <citation type="submission" date="2023-02" db="EMBL/GenBank/DDBJ databases">
        <title>LHISI_Scaffold_Assembly.</title>
        <authorList>
            <person name="Stuart O.P."/>
            <person name="Cleave R."/>
            <person name="Magrath M.J.L."/>
            <person name="Mikheyev A.S."/>
        </authorList>
    </citation>
    <scope>NUCLEOTIDE SEQUENCE [LARGE SCALE GENOMIC DNA]</scope>
    <source>
        <strain evidence="2">Daus_M_001</strain>
        <tissue evidence="2">Leg muscle</tissue>
    </source>
</reference>
<proteinExistence type="predicted"/>
<dbReference type="Proteomes" id="UP001159363">
    <property type="component" value="Chromosome 14"/>
</dbReference>
<evidence type="ECO:0000313" key="2">
    <source>
        <dbReference type="EMBL" id="KAJ8868177.1"/>
    </source>
</evidence>